<dbReference type="STRING" id="375175.AYR53_00165"/>
<gene>
    <name evidence="1" type="ORF">AYR53_00165</name>
</gene>
<proteinExistence type="predicted"/>
<organism evidence="1 2">
    <name type="scientific">Loigolactobacillus backii</name>
    <dbReference type="NCBI Taxonomy" id="375175"/>
    <lineage>
        <taxon>Bacteria</taxon>
        <taxon>Bacillati</taxon>
        <taxon>Bacillota</taxon>
        <taxon>Bacilli</taxon>
        <taxon>Lactobacillales</taxon>
        <taxon>Lactobacillaceae</taxon>
        <taxon>Loigolactobacillus</taxon>
    </lineage>
</organism>
<sequence>MLQSTDAYKPVASPGEGLFCFAFGLSFFWYLFKLSMLASYMPSLAGRLVFVLSGALILLKIVFVDSYTRRELMQAGLVTVIFTLSSLMSKDRILLIILLFILGAKGINFDQIIKTYLWIGIPEVLVIMLLAQYKVITNLIIYRSIDQGGAARQSFGFSSPTDFSAIVLFLFIAYCYLKRGKLKFIDYVVTLFISYFLLVFCDARLDVISLLLVCLAMLLYSSLRFLPRQHWLARLFHWTWLTFPISAFLSVWLTLTYRKGSTFYAFLDNALSGRLHIGRQGYDKYGLSLFGQHIVEHGNGGNIALKTNWQKTAYFYLDSSFIRLLLIYGIILFLFIVIFFSWYSFQLTKQGNLLVPLILAIVAVNSMIEPNLLQINKDPFLYLIFAQLPLTHNFSPFGGGHSGFSHD</sequence>
<name>A0A192GZ49_9LACO</name>
<dbReference type="Proteomes" id="UP000078582">
    <property type="component" value="Chromosome"/>
</dbReference>
<dbReference type="GeneID" id="42980648"/>
<keyword evidence="2" id="KW-1185">Reference proteome</keyword>
<evidence type="ECO:0000313" key="1">
    <source>
        <dbReference type="EMBL" id="ANK61308.1"/>
    </source>
</evidence>
<evidence type="ECO:0000313" key="2">
    <source>
        <dbReference type="Proteomes" id="UP000078582"/>
    </source>
</evidence>
<reference evidence="1 2" key="1">
    <citation type="submission" date="2016-03" db="EMBL/GenBank/DDBJ databases">
        <title>Pediococcus and Lactobacillus from brewery environment - whole genome sequencing and assembly.</title>
        <authorList>
            <person name="Behr J."/>
            <person name="Geissler A.J."/>
            <person name="Vogel R.F."/>
        </authorList>
    </citation>
    <scope>NUCLEOTIDE SEQUENCE [LARGE SCALE GENOMIC DNA]</scope>
    <source>
        <strain evidence="1 2">TMW 1.1989</strain>
    </source>
</reference>
<dbReference type="OrthoDB" id="2085113at2"/>
<protein>
    <submittedName>
        <fullName evidence="1">Uncharacterized protein</fullName>
    </submittedName>
</protein>
<dbReference type="RefSeq" id="WP_068280041.1">
    <property type="nucleotide sequence ID" value="NZ_CP014873.1"/>
</dbReference>
<dbReference type="AlphaFoldDB" id="A0A192GZ49"/>
<accession>A0A192GZ49</accession>
<dbReference type="EMBL" id="CP014873">
    <property type="protein sequence ID" value="ANK61308.1"/>
    <property type="molecule type" value="Genomic_DNA"/>
</dbReference>